<evidence type="ECO:0000256" key="1">
    <source>
        <dbReference type="SAM" id="MobiDB-lite"/>
    </source>
</evidence>
<gene>
    <name evidence="2" type="ORF">QWZ18_07360</name>
</gene>
<sequence>MRSADQRASGIVGRDNLHDPHPTAGGTVSKGQDQEALGSVLIRMFDARALATAMTILNRFAGKLVE</sequence>
<name>A0ABT8AKY0_9HYPH</name>
<evidence type="ECO:0000313" key="3">
    <source>
        <dbReference type="Proteomes" id="UP001244297"/>
    </source>
</evidence>
<reference evidence="3" key="1">
    <citation type="journal article" date="2019" name="Int. J. Syst. Evol. Microbiol.">
        <title>The Global Catalogue of Microorganisms (GCM) 10K type strain sequencing project: providing services to taxonomists for standard genome sequencing and annotation.</title>
        <authorList>
            <consortium name="The Broad Institute Genomics Platform"/>
            <consortium name="The Broad Institute Genome Sequencing Center for Infectious Disease"/>
            <person name="Wu L."/>
            <person name="Ma J."/>
        </authorList>
    </citation>
    <scope>NUCLEOTIDE SEQUENCE [LARGE SCALE GENOMIC DNA]</scope>
    <source>
        <strain evidence="3">CECT 7806</strain>
    </source>
</reference>
<comment type="caution">
    <text evidence="2">The sequence shown here is derived from an EMBL/GenBank/DDBJ whole genome shotgun (WGS) entry which is preliminary data.</text>
</comment>
<proteinExistence type="predicted"/>
<organism evidence="2 3">
    <name type="scientific">Methylobacterium longum</name>
    <dbReference type="NCBI Taxonomy" id="767694"/>
    <lineage>
        <taxon>Bacteria</taxon>
        <taxon>Pseudomonadati</taxon>
        <taxon>Pseudomonadota</taxon>
        <taxon>Alphaproteobacteria</taxon>
        <taxon>Hyphomicrobiales</taxon>
        <taxon>Methylobacteriaceae</taxon>
        <taxon>Methylobacterium</taxon>
    </lineage>
</organism>
<evidence type="ECO:0000313" key="2">
    <source>
        <dbReference type="EMBL" id="MDN3570438.1"/>
    </source>
</evidence>
<protein>
    <submittedName>
        <fullName evidence="2">Uncharacterized protein</fullName>
    </submittedName>
</protein>
<dbReference type="EMBL" id="JAUFPT010000020">
    <property type="protein sequence ID" value="MDN3570438.1"/>
    <property type="molecule type" value="Genomic_DNA"/>
</dbReference>
<keyword evidence="3" id="KW-1185">Reference proteome</keyword>
<accession>A0ABT8AKY0</accession>
<dbReference type="RefSeq" id="WP_238291487.1">
    <property type="nucleotide sequence ID" value="NZ_BPQS01000039.1"/>
</dbReference>
<dbReference type="Proteomes" id="UP001244297">
    <property type="component" value="Unassembled WGS sequence"/>
</dbReference>
<feature type="region of interest" description="Disordered" evidence="1">
    <location>
        <begin position="1"/>
        <end position="32"/>
    </location>
</feature>